<dbReference type="EMBL" id="ODYU01003916">
    <property type="protein sequence ID" value="SOQ43267.1"/>
    <property type="molecule type" value="Genomic_DNA"/>
</dbReference>
<gene>
    <name evidence="1" type="ORF">SFRICE_005650</name>
</gene>
<reference evidence="1" key="1">
    <citation type="submission" date="2016-07" db="EMBL/GenBank/DDBJ databases">
        <authorList>
            <person name="Bretaudeau A."/>
        </authorList>
    </citation>
    <scope>NUCLEOTIDE SEQUENCE</scope>
    <source>
        <strain evidence="1">Rice</strain>
        <tissue evidence="1">Whole body</tissue>
    </source>
</reference>
<dbReference type="AlphaFoldDB" id="A0A2H1VR44"/>
<protein>
    <submittedName>
        <fullName evidence="1">SFRICE_005650</fullName>
    </submittedName>
</protein>
<accession>A0A2H1VR44</accession>
<sequence>MSDNEKSIAHSCAFEDAFKLRLQLTVDDRFKCGRAMLRHEWTTDKGLIPWPHRKMMCYKACIVEDHKKKKHKYMFRSKLGNRMEQQME</sequence>
<name>A0A2H1VR44_SPOFR</name>
<evidence type="ECO:0000313" key="1">
    <source>
        <dbReference type="EMBL" id="SOQ43267.1"/>
    </source>
</evidence>
<proteinExistence type="predicted"/>
<organism evidence="1">
    <name type="scientific">Spodoptera frugiperda</name>
    <name type="common">Fall armyworm</name>
    <dbReference type="NCBI Taxonomy" id="7108"/>
    <lineage>
        <taxon>Eukaryota</taxon>
        <taxon>Metazoa</taxon>
        <taxon>Ecdysozoa</taxon>
        <taxon>Arthropoda</taxon>
        <taxon>Hexapoda</taxon>
        <taxon>Insecta</taxon>
        <taxon>Pterygota</taxon>
        <taxon>Neoptera</taxon>
        <taxon>Endopterygota</taxon>
        <taxon>Lepidoptera</taxon>
        <taxon>Glossata</taxon>
        <taxon>Ditrysia</taxon>
        <taxon>Noctuoidea</taxon>
        <taxon>Noctuidae</taxon>
        <taxon>Amphipyrinae</taxon>
        <taxon>Spodoptera</taxon>
    </lineage>
</organism>